<comment type="similarity">
    <text evidence="2">Belongs to the hexokinase family.</text>
</comment>
<dbReference type="SUPFAM" id="SSF53067">
    <property type="entry name" value="Actin-like ATPase domain"/>
    <property type="match status" value="2"/>
</dbReference>
<evidence type="ECO:0000256" key="3">
    <source>
        <dbReference type="ARBA" id="ARBA00012323"/>
    </source>
</evidence>
<evidence type="ECO:0000256" key="6">
    <source>
        <dbReference type="ARBA" id="ARBA00022777"/>
    </source>
</evidence>
<dbReference type="Pfam" id="PF07956">
    <property type="entry name" value="DUF1690"/>
    <property type="match status" value="2"/>
</dbReference>
<dbReference type="InterPro" id="IPR012590">
    <property type="entry name" value="POPLD_dom"/>
</dbReference>
<feature type="compositionally biased region" description="Basic and acidic residues" evidence="9">
    <location>
        <begin position="18"/>
        <end position="36"/>
    </location>
</feature>
<dbReference type="Gene3D" id="3.30.420.40">
    <property type="match status" value="1"/>
</dbReference>
<evidence type="ECO:0000259" key="13">
    <source>
        <dbReference type="Pfam" id="PF08170"/>
    </source>
</evidence>
<dbReference type="InterPro" id="IPR022672">
    <property type="entry name" value="Hexokinase_N"/>
</dbReference>
<sequence>MAATAPSKRKYPLIHSSTDSKPDNAARKRAKNHDARALAVQSADAALSATGELDVAAYVGAREYEIRALEAGIDKSKGALASRAFQKVPRSLRRRTASHNVKRVPKRLRARAKREMIEDNTPTVTSRRRKPTKILRIRLETARRLQNLNQKTKEKRAALKTKRDEEAQGKASTEGSHTHKIAPRVPKIKKNKLSQPLPPASKYKKRQQSKTWLPTHMFHAKRAHMTPPEEPLWRFAVPLTPTEKSYRPTHRAAGARGAIAWDSSYMSTIQLEGTFFALEIVLKSLRIEGYEYWGSKGRKWRQGTRVLQKWVYEAGEDKKPIAPVTLIWCAKKPKVEEDQKMSNSGDTSASKKRQARDKLFIRVHPSAFLQLWNTLLQVCKQQNPPVSVQDLRFDIGSIEITGPGSTEALLATMRPFKSNEPEEKDGDNHSTTWKSLLGVTNPSSLPKGALLSFSISDPRLHYPVKTLKPSTSESDMNNLATILSSWPPDRYRSSPDLFDRSARLTASRRLPSQKALNRRRTLAGPGVPLKAQNTDPQIPVMVYASRPESGSNMNNHGTWTVLLPWRCVTPLWYVLMYYPLSSGDKPRFGGIKEQRQLAFEYGQPWFPGDYPGTRAGWEWNAREDEERKKEWERRPKGKRIEYDSLDLVQKMQSDIMDETQDTESSGLKETLDSKSDTLPQLSIEHWRLDARTASELNTSARTWKFPDDKPETPVQFSANLVEALQSSKETDSSRAKSLELHIQARVAEELERLRQREKQTLEEIEKRVAAELPDRKVSGLTAPSLSTSFAAPAGSLDLDAPRIPFAGREFDAPLFPIDPATIAPPQAPSQQTPAVVDPSREAVLKDIERLRTKLESRKKLSALDENVERAKTEVVNCLRINDRRPLDCWKEVDSFKREVAKLEQAFVDKCHANCTLHSAYPSLAVFAVTCQSLSPLVNRILIVASLGVAIWRSHRPSLHKRVRHSTTSTILHACLMTAKFSESDSQSASPREDATWTHLVQSSVPGLGFLFEVTGKPWTAWLGVLGLVFAATIAGLLGFGGGMHHRYANDENYYADFLGSSGTTASSCPSSAAATEIIAPDTFYSSFNPLCDAPSACTSSSLTSTCANPLNILSSSLLPSSTSSPAGMIMAAPGPSLDAALRVAREFDLPSDQVQRGVDEFLSQMGEGLAKNGTTLSQIPTYVTSVPNGTEKGLYLAVDLGGTNFRVCSISLKGDSTFDLTQNKVAIPRDMMVAPSYKELFKFLASQIEAFLEEHHNDHFEATVRRRRMTGTTDQYRREEIFDLGFTFSFPVDQTSINRGTLIRWTKGFDIPDAVGKDVCLMLQDAINELRLPVRVAALVNDTVGTLMARSYTAPGKTETLIGAIFGTGTNGAYVEKLDKVTKLDVKNDKTIDNNKNQMVINTEWGSFDNHLSVLPNTIYDQQLDAESVNPGIQMFEKRVSGMFLGEILRRAILALSKDASAKLLQADGSSIPSDSPLYQIWGIDTSFLSIIEADTTSDLSATKAALSEHFKVTNPSTDAAQAIKAIGHAIAKRAARLSAIALAAILLDTKRIDTDETVDIGVDGSLVEFYPKFVDYMREAMREIKGIGEKESKVRIGIAKDGSGVGAALIALVAHKGYAIGPR</sequence>
<feature type="domain" description="Hexokinase N-terminal" evidence="10">
    <location>
        <begin position="1142"/>
        <end position="1352"/>
    </location>
</feature>
<dbReference type="GO" id="GO:0001678">
    <property type="term" value="P:intracellular glucose homeostasis"/>
    <property type="evidence" value="ECO:0007669"/>
    <property type="project" value="InterPro"/>
</dbReference>
<keyword evidence="4" id="KW-0808">Transferase</keyword>
<dbReference type="GO" id="GO:0006096">
    <property type="term" value="P:glycolytic process"/>
    <property type="evidence" value="ECO:0007669"/>
    <property type="project" value="UniProtKB-UniPathway"/>
</dbReference>
<evidence type="ECO:0000256" key="1">
    <source>
        <dbReference type="ARBA" id="ARBA00004888"/>
    </source>
</evidence>
<dbReference type="InterPro" id="IPR022673">
    <property type="entry name" value="Hexokinase_C"/>
</dbReference>
<dbReference type="Pfam" id="PF08170">
    <property type="entry name" value="POPLD"/>
    <property type="match status" value="1"/>
</dbReference>
<dbReference type="Proteomes" id="UP000249363">
    <property type="component" value="Unassembled WGS sequence"/>
</dbReference>
<evidence type="ECO:0000256" key="7">
    <source>
        <dbReference type="ARBA" id="ARBA00022840"/>
    </source>
</evidence>
<feature type="region of interest" description="Disordered" evidence="9">
    <location>
        <begin position="1"/>
        <end position="37"/>
    </location>
</feature>
<evidence type="ECO:0000259" key="11">
    <source>
        <dbReference type="Pfam" id="PF03727"/>
    </source>
</evidence>
<dbReference type="Pfam" id="PF03727">
    <property type="entry name" value="Hexokinase_2"/>
    <property type="match status" value="1"/>
</dbReference>
<dbReference type="PRINTS" id="PR00475">
    <property type="entry name" value="HEXOKINASE"/>
</dbReference>
<feature type="domain" description="Pop1 N-terminal" evidence="12">
    <location>
        <begin position="58"/>
        <end position="273"/>
    </location>
</feature>
<evidence type="ECO:0000256" key="8">
    <source>
        <dbReference type="ARBA" id="ARBA00023152"/>
    </source>
</evidence>
<accession>A0A364KN39</accession>
<evidence type="ECO:0000259" key="10">
    <source>
        <dbReference type="Pfam" id="PF00349"/>
    </source>
</evidence>
<keyword evidence="6" id="KW-0418">Kinase</keyword>
<dbReference type="GeneID" id="63790189"/>
<dbReference type="Pfam" id="PF00349">
    <property type="entry name" value="Hexokinase_1"/>
    <property type="match status" value="1"/>
</dbReference>
<dbReference type="InterPro" id="IPR001312">
    <property type="entry name" value="Hexokinase"/>
</dbReference>
<protein>
    <recommendedName>
        <fullName evidence="3">glucokinase</fullName>
        <ecNumber evidence="3">2.7.1.2</ecNumber>
    </recommendedName>
</protein>
<dbReference type="GO" id="GO:0005739">
    <property type="term" value="C:mitochondrion"/>
    <property type="evidence" value="ECO:0007669"/>
    <property type="project" value="TreeGrafter"/>
</dbReference>
<evidence type="ECO:0000256" key="5">
    <source>
        <dbReference type="ARBA" id="ARBA00022741"/>
    </source>
</evidence>
<evidence type="ECO:0000259" key="12">
    <source>
        <dbReference type="Pfam" id="PF06978"/>
    </source>
</evidence>
<dbReference type="UniPathway" id="UPA00109">
    <property type="reaction ID" value="UER00180"/>
</dbReference>
<feature type="compositionally biased region" description="Basic residues" evidence="9">
    <location>
        <begin position="178"/>
        <end position="192"/>
    </location>
</feature>
<comment type="pathway">
    <text evidence="1">Carbohydrate degradation; glycolysis; D-glyceraldehyde 3-phosphate and glycerone phosphate from D-glucose: step 1/4.</text>
</comment>
<dbReference type="EMBL" id="MIKG01000001">
    <property type="protein sequence ID" value="RAO64960.1"/>
    <property type="molecule type" value="Genomic_DNA"/>
</dbReference>
<dbReference type="InterPro" id="IPR019807">
    <property type="entry name" value="Hexokinase_BS"/>
</dbReference>
<evidence type="ECO:0000256" key="2">
    <source>
        <dbReference type="ARBA" id="ARBA00009225"/>
    </source>
</evidence>
<dbReference type="PANTHER" id="PTHR19443:SF30">
    <property type="entry name" value="GLUCOKINASE-1-RELATED"/>
    <property type="match status" value="1"/>
</dbReference>
<dbReference type="STRING" id="1196081.A0A364KN39"/>
<feature type="compositionally biased region" description="Basic and acidic residues" evidence="9">
    <location>
        <begin position="151"/>
        <end position="168"/>
    </location>
</feature>
<dbReference type="Gene3D" id="3.40.367.20">
    <property type="match status" value="1"/>
</dbReference>
<name>A0A364KN39_TALAM</name>
<keyword evidence="7" id="KW-0067">ATP-binding</keyword>
<dbReference type="FunFam" id="3.30.420.40:FF:000034">
    <property type="entry name" value="Phosphotransferase"/>
    <property type="match status" value="1"/>
</dbReference>
<reference evidence="14 15" key="1">
    <citation type="journal article" date="2017" name="Biotechnol. Biofuels">
        <title>Differential beta-glucosidase expression as a function of carbon source availability in Talaromyces amestolkiae: a genomic and proteomic approach.</title>
        <authorList>
            <person name="de Eugenio L.I."/>
            <person name="Mendez-Liter J.A."/>
            <person name="Nieto-Dominguez M."/>
            <person name="Alonso L."/>
            <person name="Gil-Munoz J."/>
            <person name="Barriuso J."/>
            <person name="Prieto A."/>
            <person name="Martinez M.J."/>
        </authorList>
    </citation>
    <scope>NUCLEOTIDE SEQUENCE [LARGE SCALE GENOMIC DNA]</scope>
    <source>
        <strain evidence="14 15">CIB</strain>
    </source>
</reference>
<dbReference type="GO" id="GO:0005536">
    <property type="term" value="F:D-glucose binding"/>
    <property type="evidence" value="ECO:0007669"/>
    <property type="project" value="InterPro"/>
</dbReference>
<evidence type="ECO:0000313" key="14">
    <source>
        <dbReference type="EMBL" id="RAO64960.1"/>
    </source>
</evidence>
<dbReference type="PANTHER" id="PTHR19443">
    <property type="entry name" value="HEXOKINASE"/>
    <property type="match status" value="1"/>
</dbReference>
<evidence type="ECO:0000256" key="9">
    <source>
        <dbReference type="SAM" id="MobiDB-lite"/>
    </source>
</evidence>
<proteinExistence type="inferred from homology"/>
<keyword evidence="5" id="KW-0547">Nucleotide-binding</keyword>
<comment type="caution">
    <text evidence="14">The sequence shown here is derived from an EMBL/GenBank/DDBJ whole genome shotgun (WGS) entry which is preliminary data.</text>
</comment>
<dbReference type="GO" id="GO:0008865">
    <property type="term" value="F:fructokinase activity"/>
    <property type="evidence" value="ECO:0007669"/>
    <property type="project" value="TreeGrafter"/>
</dbReference>
<dbReference type="GO" id="GO:0005829">
    <property type="term" value="C:cytosol"/>
    <property type="evidence" value="ECO:0007669"/>
    <property type="project" value="TreeGrafter"/>
</dbReference>
<dbReference type="InterPro" id="IPR043129">
    <property type="entry name" value="ATPase_NBD"/>
</dbReference>
<feature type="region of interest" description="Disordered" evidence="9">
    <location>
        <begin position="502"/>
        <end position="533"/>
    </location>
</feature>
<dbReference type="GO" id="GO:0005524">
    <property type="term" value="F:ATP binding"/>
    <property type="evidence" value="ECO:0007669"/>
    <property type="project" value="UniProtKB-KW"/>
</dbReference>
<dbReference type="GO" id="GO:0006006">
    <property type="term" value="P:glucose metabolic process"/>
    <property type="evidence" value="ECO:0007669"/>
    <property type="project" value="TreeGrafter"/>
</dbReference>
<dbReference type="InterPro" id="IPR012471">
    <property type="entry name" value="DUF1690"/>
</dbReference>
<keyword evidence="8" id="KW-0324">Glycolysis</keyword>
<keyword evidence="15" id="KW-1185">Reference proteome</keyword>
<dbReference type="GO" id="GO:0004340">
    <property type="term" value="F:glucokinase activity"/>
    <property type="evidence" value="ECO:0007669"/>
    <property type="project" value="UniProtKB-EC"/>
</dbReference>
<organism evidence="14 15">
    <name type="scientific">Talaromyces amestolkiae</name>
    <dbReference type="NCBI Taxonomy" id="1196081"/>
    <lineage>
        <taxon>Eukaryota</taxon>
        <taxon>Fungi</taxon>
        <taxon>Dikarya</taxon>
        <taxon>Ascomycota</taxon>
        <taxon>Pezizomycotina</taxon>
        <taxon>Eurotiomycetes</taxon>
        <taxon>Eurotiomycetidae</taxon>
        <taxon>Eurotiales</taxon>
        <taxon>Trichocomaceae</taxon>
        <taxon>Talaromyces</taxon>
        <taxon>Talaromyces sect. Talaromyces</taxon>
    </lineage>
</organism>
<feature type="region of interest" description="Disordered" evidence="9">
    <location>
        <begin position="147"/>
        <end position="209"/>
    </location>
</feature>
<evidence type="ECO:0000313" key="15">
    <source>
        <dbReference type="Proteomes" id="UP000249363"/>
    </source>
</evidence>
<dbReference type="EC" id="2.7.1.2" evidence="3"/>
<dbReference type="RefSeq" id="XP_040729477.1">
    <property type="nucleotide sequence ID" value="XM_040882666.1"/>
</dbReference>
<feature type="domain" description="POPLD" evidence="13">
    <location>
        <begin position="558"/>
        <end position="647"/>
    </location>
</feature>
<gene>
    <name evidence="14" type="ORF">BHQ10_000972</name>
</gene>
<dbReference type="InterPro" id="IPR009723">
    <property type="entry name" value="Pop1_N"/>
</dbReference>
<dbReference type="Pfam" id="PF06978">
    <property type="entry name" value="POP1_N"/>
    <property type="match status" value="1"/>
</dbReference>
<dbReference type="PROSITE" id="PS51748">
    <property type="entry name" value="HEXOKINASE_2"/>
    <property type="match status" value="1"/>
</dbReference>
<dbReference type="PROSITE" id="PS00378">
    <property type="entry name" value="HEXOKINASE_1"/>
    <property type="match status" value="1"/>
</dbReference>
<dbReference type="OrthoDB" id="442863at2759"/>
<feature type="domain" description="Hexokinase C-terminal" evidence="11">
    <location>
        <begin position="1362"/>
        <end position="1614"/>
    </location>
</feature>
<evidence type="ECO:0000256" key="4">
    <source>
        <dbReference type="ARBA" id="ARBA00022679"/>
    </source>
</evidence>